<gene>
    <name evidence="7" type="ORF">KI659_00660</name>
</gene>
<dbReference type="GO" id="GO:0004659">
    <property type="term" value="F:prenyltransferase activity"/>
    <property type="evidence" value="ECO:0007669"/>
    <property type="project" value="InterPro"/>
</dbReference>
<comment type="cofactor">
    <cofactor evidence="1">
        <name>Mg(2+)</name>
        <dbReference type="ChEBI" id="CHEBI:18420"/>
    </cofactor>
</comment>
<dbReference type="Gene3D" id="1.10.600.10">
    <property type="entry name" value="Farnesyl Diphosphate Synthase"/>
    <property type="match status" value="1"/>
</dbReference>
<comment type="caution">
    <text evidence="7">The sequence shown here is derived from an EMBL/GenBank/DDBJ whole genome shotgun (WGS) entry which is preliminary data.</text>
</comment>
<dbReference type="PROSITE" id="PS00444">
    <property type="entry name" value="POLYPRENYL_SYNTHASE_2"/>
    <property type="match status" value="1"/>
</dbReference>
<dbReference type="PROSITE" id="PS00723">
    <property type="entry name" value="POLYPRENYL_SYNTHASE_1"/>
    <property type="match status" value="1"/>
</dbReference>
<dbReference type="CDD" id="cd00685">
    <property type="entry name" value="Trans_IPPS_HT"/>
    <property type="match status" value="1"/>
</dbReference>
<dbReference type="InterPro" id="IPR000092">
    <property type="entry name" value="Polyprenyl_synt"/>
</dbReference>
<dbReference type="SFLD" id="SFLDS00005">
    <property type="entry name" value="Isoprenoid_Synthase_Type_I"/>
    <property type="match status" value="1"/>
</dbReference>
<keyword evidence="3 6" id="KW-0808">Transferase</keyword>
<dbReference type="InterPro" id="IPR033749">
    <property type="entry name" value="Polyprenyl_synt_CS"/>
</dbReference>
<comment type="similarity">
    <text evidence="2 6">Belongs to the FPP/GGPP synthase family.</text>
</comment>
<evidence type="ECO:0000313" key="7">
    <source>
        <dbReference type="EMBL" id="MBS9522515.1"/>
    </source>
</evidence>
<evidence type="ECO:0000256" key="4">
    <source>
        <dbReference type="ARBA" id="ARBA00022723"/>
    </source>
</evidence>
<dbReference type="SUPFAM" id="SSF48576">
    <property type="entry name" value="Terpenoid synthases"/>
    <property type="match status" value="1"/>
</dbReference>
<organism evidence="7 8">
    <name type="scientific">Litoribacter ruber</name>
    <dbReference type="NCBI Taxonomy" id="702568"/>
    <lineage>
        <taxon>Bacteria</taxon>
        <taxon>Pseudomonadati</taxon>
        <taxon>Bacteroidota</taxon>
        <taxon>Cytophagia</taxon>
        <taxon>Cytophagales</taxon>
        <taxon>Cyclobacteriaceae</taxon>
        <taxon>Litoribacter</taxon>
    </lineage>
</organism>
<proteinExistence type="inferred from homology"/>
<protein>
    <submittedName>
        <fullName evidence="7">Polyprenyl synthetase family protein</fullName>
    </submittedName>
</protein>
<keyword evidence="5" id="KW-0460">Magnesium</keyword>
<reference evidence="7 8" key="1">
    <citation type="submission" date="2021-05" db="EMBL/GenBank/DDBJ databases">
        <authorList>
            <person name="Zhang Z.D."/>
            <person name="Osman G."/>
        </authorList>
    </citation>
    <scope>NUCLEOTIDE SEQUENCE [LARGE SCALE GENOMIC DNA]</scope>
    <source>
        <strain evidence="7 8">KCTC 32217</strain>
    </source>
</reference>
<dbReference type="PANTHER" id="PTHR12001">
    <property type="entry name" value="GERANYLGERANYL PYROPHOSPHATE SYNTHASE"/>
    <property type="match status" value="1"/>
</dbReference>
<dbReference type="GO" id="GO:0008299">
    <property type="term" value="P:isoprenoid biosynthetic process"/>
    <property type="evidence" value="ECO:0007669"/>
    <property type="project" value="InterPro"/>
</dbReference>
<accession>A0AAP2G2P5</accession>
<evidence type="ECO:0000256" key="1">
    <source>
        <dbReference type="ARBA" id="ARBA00001946"/>
    </source>
</evidence>
<sequence length="331" mass="37201">MTESKAINVPELLKELEGHLTSLKYGQEPTELYQPIDYIMQLGGKRIRPLLALLAYSLYKDDYQSILNPASAIEVFHNFTLMHDDIMDEAPLRRGNPTVHEKWNANTAILSGDVMLVKAYDMLLEIDPALLSKVLRLFNKTAAEVCEGQQMDMNFETRDHVNEEEYISMIRLKTAVLLGFSLQMGATLAGAGEEDAQALYDFGVNVGIGFQLKDDLLDVYADKAKFGKQVGGDIIANKKTFLLIKAKESASDEQLVELNKWLEVSSTESNEQKVKAVTSIFTKNGINTLTENKMASYFEMGFYQLKKLKVNNPQALKTLKVLTEDLINRES</sequence>
<evidence type="ECO:0000256" key="3">
    <source>
        <dbReference type="ARBA" id="ARBA00022679"/>
    </source>
</evidence>
<dbReference type="Proteomes" id="UP001319104">
    <property type="component" value="Unassembled WGS sequence"/>
</dbReference>
<dbReference type="PANTHER" id="PTHR12001:SF85">
    <property type="entry name" value="SHORT CHAIN ISOPRENYL DIPHOSPHATE SYNTHASE"/>
    <property type="match status" value="1"/>
</dbReference>
<dbReference type="SFLD" id="SFLDG01017">
    <property type="entry name" value="Polyprenyl_Transferase_Like"/>
    <property type="match status" value="1"/>
</dbReference>
<name>A0AAP2G2P5_9BACT</name>
<evidence type="ECO:0000313" key="8">
    <source>
        <dbReference type="Proteomes" id="UP001319104"/>
    </source>
</evidence>
<dbReference type="RefSeq" id="WP_213943415.1">
    <property type="nucleotide sequence ID" value="NZ_JAHCMY010000001.1"/>
</dbReference>
<evidence type="ECO:0000256" key="5">
    <source>
        <dbReference type="ARBA" id="ARBA00022842"/>
    </source>
</evidence>
<keyword evidence="4" id="KW-0479">Metal-binding</keyword>
<dbReference type="EMBL" id="JAHCMY010000001">
    <property type="protein sequence ID" value="MBS9522515.1"/>
    <property type="molecule type" value="Genomic_DNA"/>
</dbReference>
<dbReference type="GO" id="GO:0046872">
    <property type="term" value="F:metal ion binding"/>
    <property type="evidence" value="ECO:0007669"/>
    <property type="project" value="UniProtKB-KW"/>
</dbReference>
<dbReference type="Pfam" id="PF00348">
    <property type="entry name" value="polyprenyl_synt"/>
    <property type="match status" value="1"/>
</dbReference>
<evidence type="ECO:0000256" key="2">
    <source>
        <dbReference type="ARBA" id="ARBA00006706"/>
    </source>
</evidence>
<dbReference type="AlphaFoldDB" id="A0AAP2G2P5"/>
<evidence type="ECO:0000256" key="6">
    <source>
        <dbReference type="RuleBase" id="RU004466"/>
    </source>
</evidence>
<keyword evidence="8" id="KW-1185">Reference proteome</keyword>
<dbReference type="InterPro" id="IPR008949">
    <property type="entry name" value="Isoprenoid_synthase_dom_sf"/>
</dbReference>